<dbReference type="GO" id="GO:0016020">
    <property type="term" value="C:membrane"/>
    <property type="evidence" value="ECO:0007669"/>
    <property type="project" value="UniProtKB-SubCell"/>
</dbReference>
<dbReference type="GO" id="GO:0005783">
    <property type="term" value="C:endoplasmic reticulum"/>
    <property type="evidence" value="ECO:0007669"/>
    <property type="project" value="TreeGrafter"/>
</dbReference>
<comment type="similarity">
    <text evidence="2">Belongs to the PER33/POM33 family.</text>
</comment>
<evidence type="ECO:0000256" key="1">
    <source>
        <dbReference type="ARBA" id="ARBA00004141"/>
    </source>
</evidence>
<feature type="transmembrane region" description="Helical" evidence="6">
    <location>
        <begin position="9"/>
        <end position="30"/>
    </location>
</feature>
<evidence type="ECO:0000313" key="8">
    <source>
        <dbReference type="Proteomes" id="UP000281549"/>
    </source>
</evidence>
<dbReference type="InterPro" id="IPR051645">
    <property type="entry name" value="PER33/POM33_regulator"/>
</dbReference>
<reference evidence="8" key="1">
    <citation type="journal article" date="2018" name="Nat. Microbiol.">
        <title>Leveraging single-cell genomics to expand the fungal tree of life.</title>
        <authorList>
            <person name="Ahrendt S.R."/>
            <person name="Quandt C.A."/>
            <person name="Ciobanu D."/>
            <person name="Clum A."/>
            <person name="Salamov A."/>
            <person name="Andreopoulos B."/>
            <person name="Cheng J.F."/>
            <person name="Woyke T."/>
            <person name="Pelin A."/>
            <person name="Henrissat B."/>
            <person name="Reynolds N.K."/>
            <person name="Benny G.L."/>
            <person name="Smith M.E."/>
            <person name="James T.Y."/>
            <person name="Grigoriev I.V."/>
        </authorList>
    </citation>
    <scope>NUCLEOTIDE SEQUENCE [LARGE SCALE GENOMIC DNA]</scope>
    <source>
        <strain evidence="8">CSF55</strain>
    </source>
</reference>
<evidence type="ECO:0000256" key="4">
    <source>
        <dbReference type="ARBA" id="ARBA00022989"/>
    </source>
</evidence>
<protein>
    <submittedName>
        <fullName evidence="7">Uncharacterized protein</fullName>
    </submittedName>
</protein>
<dbReference type="GO" id="GO:0071786">
    <property type="term" value="P:endoplasmic reticulum tubular network organization"/>
    <property type="evidence" value="ECO:0007669"/>
    <property type="project" value="TreeGrafter"/>
</dbReference>
<dbReference type="AlphaFoldDB" id="A0A4P9YJT9"/>
<evidence type="ECO:0000256" key="3">
    <source>
        <dbReference type="ARBA" id="ARBA00022692"/>
    </source>
</evidence>
<comment type="subcellular location">
    <subcellularLocation>
        <location evidence="1">Membrane</location>
        <topology evidence="1">Multi-pass membrane protein</topology>
    </subcellularLocation>
</comment>
<feature type="transmembrane region" description="Helical" evidence="6">
    <location>
        <begin position="100"/>
        <end position="119"/>
    </location>
</feature>
<keyword evidence="4 6" id="KW-1133">Transmembrane helix</keyword>
<evidence type="ECO:0000256" key="5">
    <source>
        <dbReference type="ARBA" id="ARBA00023136"/>
    </source>
</evidence>
<keyword evidence="3 6" id="KW-0812">Transmembrane</keyword>
<name>A0A4P9YJT9_ROZAC</name>
<feature type="transmembrane region" description="Helical" evidence="6">
    <location>
        <begin position="131"/>
        <end position="153"/>
    </location>
</feature>
<dbReference type="GO" id="GO:0061024">
    <property type="term" value="P:membrane organization"/>
    <property type="evidence" value="ECO:0007669"/>
    <property type="project" value="TreeGrafter"/>
</dbReference>
<evidence type="ECO:0000256" key="6">
    <source>
        <dbReference type="SAM" id="Phobius"/>
    </source>
</evidence>
<feature type="transmembrane region" description="Helical" evidence="6">
    <location>
        <begin position="36"/>
        <end position="54"/>
    </location>
</feature>
<feature type="transmembrane region" description="Helical" evidence="6">
    <location>
        <begin position="159"/>
        <end position="179"/>
    </location>
</feature>
<gene>
    <name evidence="7" type="ORF">ROZALSC1DRAFT_22085</name>
</gene>
<keyword evidence="5 6" id="KW-0472">Membrane</keyword>
<dbReference type="PANTHER" id="PTHR12703">
    <property type="entry name" value="TRANSMEMBRANE PROTEIN 33"/>
    <property type="match status" value="1"/>
</dbReference>
<dbReference type="Pfam" id="PF03661">
    <property type="entry name" value="TMEM33_Pom33"/>
    <property type="match status" value="1"/>
</dbReference>
<organism evidence="7 8">
    <name type="scientific">Rozella allomycis (strain CSF55)</name>
    <dbReference type="NCBI Taxonomy" id="988480"/>
    <lineage>
        <taxon>Eukaryota</taxon>
        <taxon>Fungi</taxon>
        <taxon>Fungi incertae sedis</taxon>
        <taxon>Cryptomycota</taxon>
        <taxon>Cryptomycota incertae sedis</taxon>
        <taxon>Rozella</taxon>
    </lineage>
</organism>
<dbReference type="PANTHER" id="PTHR12703:SF4">
    <property type="entry name" value="TRANSMEMBRANE PROTEIN 33"/>
    <property type="match status" value="1"/>
</dbReference>
<dbReference type="InterPro" id="IPR005344">
    <property type="entry name" value="TMEM33/Pom33"/>
</dbReference>
<sequence length="230" mass="25816">MNATLLQQAWFFCHSTFISLYVVSLISPVFGLSSQSMQLFATLFATLGYMIVLYQTHMVTPFNKTTIMKNENTLYFILLLNMLMTRTNFGSIVFPLMVYSIFHIAGYLISGPYAISMNMKSRLQNLVSIQSPIIIMAAKLEVVSIASLLVTYLSGKTPLYFFIFYVWFIINRYSSSAIMKTAFSEFRVGANQIACSSKCPKILSNLIQSGINALSRFGTTLTHVSANKSQ</sequence>
<dbReference type="Proteomes" id="UP000281549">
    <property type="component" value="Unassembled WGS sequence"/>
</dbReference>
<accession>A0A4P9YJT9</accession>
<dbReference type="EMBL" id="ML005182">
    <property type="protein sequence ID" value="RKP19678.1"/>
    <property type="molecule type" value="Genomic_DNA"/>
</dbReference>
<proteinExistence type="inferred from homology"/>
<evidence type="ECO:0000313" key="7">
    <source>
        <dbReference type="EMBL" id="RKP19678.1"/>
    </source>
</evidence>
<evidence type="ECO:0000256" key="2">
    <source>
        <dbReference type="ARBA" id="ARBA00007322"/>
    </source>
</evidence>